<evidence type="ECO:0000256" key="1">
    <source>
        <dbReference type="ARBA" id="ARBA00001695"/>
    </source>
</evidence>
<evidence type="ECO:0000256" key="4">
    <source>
        <dbReference type="ARBA" id="ARBA00022801"/>
    </source>
</evidence>
<proteinExistence type="inferred from homology"/>
<keyword evidence="8" id="KW-1185">Reference proteome</keyword>
<comment type="caution">
    <text evidence="7">The sequence shown here is derived from an EMBL/GenBank/DDBJ whole genome shotgun (WGS) entry which is preliminary data.</text>
</comment>
<evidence type="ECO:0000256" key="2">
    <source>
        <dbReference type="ARBA" id="ARBA00010687"/>
    </source>
</evidence>
<dbReference type="GO" id="GO:0015926">
    <property type="term" value="F:glucosidase activity"/>
    <property type="evidence" value="ECO:0007669"/>
    <property type="project" value="InterPro"/>
</dbReference>
<dbReference type="PANTHER" id="PTHR34983">
    <property type="entry name" value="ARABINOGALACTAN ENDO-BETA-1,4-GALACTANASE A"/>
    <property type="match status" value="1"/>
</dbReference>
<dbReference type="EMBL" id="JAWDJX010000017">
    <property type="protein sequence ID" value="KAK3053269.1"/>
    <property type="molecule type" value="Genomic_DNA"/>
</dbReference>
<keyword evidence="4 6" id="KW-0378">Hydrolase</keyword>
<protein>
    <recommendedName>
        <fullName evidence="3 6">Arabinogalactan endo-beta-1,4-galactanase</fullName>
        <ecNumber evidence="3 6">3.2.1.89</ecNumber>
    </recommendedName>
</protein>
<comment type="similarity">
    <text evidence="2 6">Belongs to the glycosyl hydrolase 53 family.</text>
</comment>
<dbReference type="GO" id="GO:0045490">
    <property type="term" value="P:pectin catabolic process"/>
    <property type="evidence" value="ECO:0007669"/>
    <property type="project" value="TreeGrafter"/>
</dbReference>
<evidence type="ECO:0000256" key="3">
    <source>
        <dbReference type="ARBA" id="ARBA00012556"/>
    </source>
</evidence>
<reference evidence="7" key="1">
    <citation type="submission" date="2023-04" db="EMBL/GenBank/DDBJ databases">
        <title>Black Yeasts Isolated from many extreme environments.</title>
        <authorList>
            <person name="Coleine C."/>
            <person name="Stajich J.E."/>
            <person name="Selbmann L."/>
        </authorList>
    </citation>
    <scope>NUCLEOTIDE SEQUENCE</scope>
    <source>
        <strain evidence="7">CCFEE 5312</strain>
    </source>
</reference>
<dbReference type="SUPFAM" id="SSF51445">
    <property type="entry name" value="(Trans)glycosidases"/>
    <property type="match status" value="1"/>
</dbReference>
<comment type="catalytic activity">
    <reaction evidence="1 6">
        <text>The enzyme specifically hydrolyzes (1-&gt;4)-beta-D-galactosidic linkages in type I arabinogalactans.</text>
        <dbReference type="EC" id="3.2.1.89"/>
    </reaction>
</comment>
<evidence type="ECO:0000256" key="5">
    <source>
        <dbReference type="ARBA" id="ARBA00023295"/>
    </source>
</evidence>
<evidence type="ECO:0000256" key="6">
    <source>
        <dbReference type="RuleBase" id="RU361192"/>
    </source>
</evidence>
<dbReference type="Pfam" id="PF07745">
    <property type="entry name" value="Glyco_hydro_53"/>
    <property type="match status" value="1"/>
</dbReference>
<accession>A0AAJ0GC86</accession>
<keyword evidence="5 6" id="KW-0326">Glycosidase</keyword>
<name>A0AAJ0GC86_9PEZI</name>
<dbReference type="AlphaFoldDB" id="A0AAJ0GC86"/>
<dbReference type="InterPro" id="IPR011683">
    <property type="entry name" value="Glyco_hydro_53"/>
</dbReference>
<dbReference type="EC" id="3.2.1.89" evidence="3 6"/>
<dbReference type="Proteomes" id="UP001271007">
    <property type="component" value="Unassembled WGS sequence"/>
</dbReference>
<dbReference type="PANTHER" id="PTHR34983:SF1">
    <property type="entry name" value="ARABINOGALACTAN ENDO-BETA-1,4-GALACTANASE A"/>
    <property type="match status" value="1"/>
</dbReference>
<dbReference type="InterPro" id="IPR017853">
    <property type="entry name" value="GH"/>
</dbReference>
<sequence length="340" mass="36887">MRPITISPALVAASRAALTTQGVDWSSLLVEEAGGHSYKSASGQVQPLETILADSGVNTVRQRLWYTDGDYGLDYNLELARRAKAAGLNVYLDIFYSPTWTDGAHQETPSDWTNYGIDDLAYAVYNYTKQTMAAFESADVLPTQVAIGNEIRAGLLWPLGDMSSSDGPYNVARILHSAAYGVKDSSPATQVLVHLDNGWDYDAILAQGPLASADFEVQDVSYYPFYSSSATLAALQSSLTRIKLRYNKGIQVVETDWPTYCPSPSYAFPSETTSIPISPAGQSTWMQDLANIVEGIGGDGLFYWEPAWIDNAALESSCGYNLMVTDDGSAMISLAVFAEI</sequence>
<dbReference type="Gene3D" id="3.20.20.80">
    <property type="entry name" value="Glycosidases"/>
    <property type="match status" value="1"/>
</dbReference>
<gene>
    <name evidence="7" type="ORF">LTR09_005895</name>
</gene>
<organism evidence="7 8">
    <name type="scientific">Extremus antarcticus</name>
    <dbReference type="NCBI Taxonomy" id="702011"/>
    <lineage>
        <taxon>Eukaryota</taxon>
        <taxon>Fungi</taxon>
        <taxon>Dikarya</taxon>
        <taxon>Ascomycota</taxon>
        <taxon>Pezizomycotina</taxon>
        <taxon>Dothideomycetes</taxon>
        <taxon>Dothideomycetidae</taxon>
        <taxon>Mycosphaerellales</taxon>
        <taxon>Extremaceae</taxon>
        <taxon>Extremus</taxon>
    </lineage>
</organism>
<evidence type="ECO:0000313" key="8">
    <source>
        <dbReference type="Proteomes" id="UP001271007"/>
    </source>
</evidence>
<evidence type="ECO:0000313" key="7">
    <source>
        <dbReference type="EMBL" id="KAK3053269.1"/>
    </source>
</evidence>
<dbReference type="GO" id="GO:0031218">
    <property type="term" value="F:arabinogalactan endo-1,4-beta-galactosidase activity"/>
    <property type="evidence" value="ECO:0007669"/>
    <property type="project" value="UniProtKB-EC"/>
</dbReference>